<dbReference type="EMBL" id="UZAU01000164">
    <property type="status" value="NOT_ANNOTATED_CDS"/>
    <property type="molecule type" value="Genomic_DNA"/>
</dbReference>
<reference evidence="2" key="2">
    <citation type="submission" date="2021-03" db="UniProtKB">
        <authorList>
            <consortium name="EnsemblPlants"/>
        </authorList>
    </citation>
    <scope>IDENTIFICATION</scope>
</reference>
<keyword evidence="1" id="KW-0732">Signal</keyword>
<proteinExistence type="predicted"/>
<dbReference type="EnsemblPlants" id="evm.model.02.1202">
    <property type="protein sequence ID" value="cds.evm.model.02.1202"/>
    <property type="gene ID" value="evm.TU.02.1202"/>
</dbReference>
<protein>
    <submittedName>
        <fullName evidence="2">Uncharacterized protein</fullName>
    </submittedName>
</protein>
<reference evidence="2" key="1">
    <citation type="submission" date="2018-11" db="EMBL/GenBank/DDBJ databases">
        <authorList>
            <person name="Grassa J C."/>
        </authorList>
    </citation>
    <scope>NUCLEOTIDE SEQUENCE [LARGE SCALE GENOMIC DNA]</scope>
</reference>
<dbReference type="Proteomes" id="UP000596661">
    <property type="component" value="Chromosome 2"/>
</dbReference>
<sequence length="126" mass="14393">MPRLPCLWTGAALCLTKVNAGKKAVEKSLSNAIMSAIWNARNDVVLERKTNPKLRTLLGLQKVTLINGIMLKILPLAHHVLIIKFMMVRAFSPPIDNRIKVNVERLCLIATFFWFDRWWLEIVKVG</sequence>
<evidence type="ECO:0000313" key="3">
    <source>
        <dbReference type="Proteomes" id="UP000596661"/>
    </source>
</evidence>
<accession>A0A803NSN8</accession>
<evidence type="ECO:0000256" key="1">
    <source>
        <dbReference type="SAM" id="SignalP"/>
    </source>
</evidence>
<feature type="signal peptide" evidence="1">
    <location>
        <begin position="1"/>
        <end position="20"/>
    </location>
</feature>
<name>A0A803NSN8_CANSA</name>
<keyword evidence="3" id="KW-1185">Reference proteome</keyword>
<dbReference type="AlphaFoldDB" id="A0A803NSN8"/>
<organism evidence="2 3">
    <name type="scientific">Cannabis sativa</name>
    <name type="common">Hemp</name>
    <name type="synonym">Marijuana</name>
    <dbReference type="NCBI Taxonomy" id="3483"/>
    <lineage>
        <taxon>Eukaryota</taxon>
        <taxon>Viridiplantae</taxon>
        <taxon>Streptophyta</taxon>
        <taxon>Embryophyta</taxon>
        <taxon>Tracheophyta</taxon>
        <taxon>Spermatophyta</taxon>
        <taxon>Magnoliopsida</taxon>
        <taxon>eudicotyledons</taxon>
        <taxon>Gunneridae</taxon>
        <taxon>Pentapetalae</taxon>
        <taxon>rosids</taxon>
        <taxon>fabids</taxon>
        <taxon>Rosales</taxon>
        <taxon>Cannabaceae</taxon>
        <taxon>Cannabis</taxon>
    </lineage>
</organism>
<evidence type="ECO:0000313" key="2">
    <source>
        <dbReference type="EnsemblPlants" id="cds.evm.model.02.1202"/>
    </source>
</evidence>
<dbReference type="Gramene" id="evm.model.02.1202">
    <property type="protein sequence ID" value="cds.evm.model.02.1202"/>
    <property type="gene ID" value="evm.TU.02.1202"/>
</dbReference>
<feature type="chain" id="PRO_5031509570" evidence="1">
    <location>
        <begin position="21"/>
        <end position="126"/>
    </location>
</feature>